<name>A0A9X0A1Q4_9CNID</name>
<sequence>MPSVEGGAAVIAHSQSQFYYIKRKQDKELSGVKSRKYTRSANPIVCGTCGQPRDASLHKQYFGNWYCKSTQTETFEEWRENFKKMSCLLPQFHDHLLPNGSKVPRLGYTEEAREVLRLRKANPPSKTTCLFPAVVRQKAIEAVTKLGGDRNNELHVLGQHEIQFGAFSGKTFVWVLTNALGYAGFIVDKVVNIDKEKETETALSKKQSL</sequence>
<dbReference type="AlphaFoldDB" id="A0A9X0A1Q4"/>
<comment type="caution">
    <text evidence="1">The sequence shown here is derived from an EMBL/GenBank/DDBJ whole genome shotgun (WGS) entry which is preliminary data.</text>
</comment>
<dbReference type="EMBL" id="MU825407">
    <property type="protein sequence ID" value="KAJ7391253.1"/>
    <property type="molecule type" value="Genomic_DNA"/>
</dbReference>
<protein>
    <submittedName>
        <fullName evidence="1">Uncharacterized protein</fullName>
    </submittedName>
</protein>
<gene>
    <name evidence="1" type="ORF">OS493_019384</name>
</gene>
<reference evidence="1" key="1">
    <citation type="submission" date="2023-01" db="EMBL/GenBank/DDBJ databases">
        <title>Genome assembly of the deep-sea coral Lophelia pertusa.</title>
        <authorList>
            <person name="Herrera S."/>
            <person name="Cordes E."/>
        </authorList>
    </citation>
    <scope>NUCLEOTIDE SEQUENCE</scope>
    <source>
        <strain evidence="1">USNM1676648</strain>
        <tissue evidence="1">Polyp</tissue>
    </source>
</reference>
<dbReference type="Proteomes" id="UP001163046">
    <property type="component" value="Unassembled WGS sequence"/>
</dbReference>
<proteinExistence type="predicted"/>
<organism evidence="1 2">
    <name type="scientific">Desmophyllum pertusum</name>
    <dbReference type="NCBI Taxonomy" id="174260"/>
    <lineage>
        <taxon>Eukaryota</taxon>
        <taxon>Metazoa</taxon>
        <taxon>Cnidaria</taxon>
        <taxon>Anthozoa</taxon>
        <taxon>Hexacorallia</taxon>
        <taxon>Scleractinia</taxon>
        <taxon>Caryophylliina</taxon>
        <taxon>Caryophylliidae</taxon>
        <taxon>Desmophyllum</taxon>
    </lineage>
</organism>
<accession>A0A9X0A1Q4</accession>
<evidence type="ECO:0000313" key="2">
    <source>
        <dbReference type="Proteomes" id="UP001163046"/>
    </source>
</evidence>
<evidence type="ECO:0000313" key="1">
    <source>
        <dbReference type="EMBL" id="KAJ7391253.1"/>
    </source>
</evidence>
<keyword evidence="2" id="KW-1185">Reference proteome</keyword>
<dbReference type="OrthoDB" id="5989392at2759"/>